<keyword evidence="1" id="KW-0472">Membrane</keyword>
<name>A0A7K0D586_9NOCA</name>
<feature type="transmembrane region" description="Helical" evidence="1">
    <location>
        <begin position="317"/>
        <end position="338"/>
    </location>
</feature>
<feature type="transmembrane region" description="Helical" evidence="1">
    <location>
        <begin position="344"/>
        <end position="369"/>
    </location>
</feature>
<accession>A0A7K0D586</accession>
<feature type="transmembrane region" description="Helical" evidence="1">
    <location>
        <begin position="167"/>
        <end position="185"/>
    </location>
</feature>
<dbReference type="Proteomes" id="UP000438448">
    <property type="component" value="Unassembled WGS sequence"/>
</dbReference>
<protein>
    <recommendedName>
        <fullName evidence="4">MFS transporter</fullName>
    </recommendedName>
</protein>
<keyword evidence="3" id="KW-1185">Reference proteome</keyword>
<feature type="transmembrane region" description="Helical" evidence="1">
    <location>
        <begin position="239"/>
        <end position="259"/>
    </location>
</feature>
<evidence type="ECO:0000313" key="3">
    <source>
        <dbReference type="Proteomes" id="UP000438448"/>
    </source>
</evidence>
<dbReference type="EMBL" id="WEGK01000008">
    <property type="protein sequence ID" value="MQY20899.1"/>
    <property type="molecule type" value="Genomic_DNA"/>
</dbReference>
<proteinExistence type="predicted"/>
<organism evidence="2 3">
    <name type="scientific">Nocardia macrotermitis</name>
    <dbReference type="NCBI Taxonomy" id="2585198"/>
    <lineage>
        <taxon>Bacteria</taxon>
        <taxon>Bacillati</taxon>
        <taxon>Actinomycetota</taxon>
        <taxon>Actinomycetes</taxon>
        <taxon>Mycobacteriales</taxon>
        <taxon>Nocardiaceae</taxon>
        <taxon>Nocardia</taxon>
    </lineage>
</organism>
<evidence type="ECO:0008006" key="4">
    <source>
        <dbReference type="Google" id="ProtNLM"/>
    </source>
</evidence>
<feature type="transmembrane region" description="Helical" evidence="1">
    <location>
        <begin position="92"/>
        <end position="122"/>
    </location>
</feature>
<feature type="transmembrane region" description="Helical" evidence="1">
    <location>
        <begin position="142"/>
        <end position="160"/>
    </location>
</feature>
<evidence type="ECO:0000256" key="1">
    <source>
        <dbReference type="SAM" id="Phobius"/>
    </source>
</evidence>
<feature type="transmembrane region" description="Helical" evidence="1">
    <location>
        <begin position="265"/>
        <end position="297"/>
    </location>
</feature>
<gene>
    <name evidence="2" type="ORF">NRB20_40080</name>
</gene>
<reference evidence="2 3" key="1">
    <citation type="submission" date="2019-10" db="EMBL/GenBank/DDBJ databases">
        <title>Nocardia macrotermitis sp. nov. and Nocardia aurantia sp. nov., isolated from the gut of fungus growing-termite Macrotermes natalensis.</title>
        <authorList>
            <person name="Benndorf R."/>
            <person name="Schwitalla J."/>
            <person name="Martin K."/>
            <person name="De Beer W."/>
            <person name="Kaster A.-K."/>
            <person name="Vollmers J."/>
            <person name="Poulsen M."/>
            <person name="Beemelmanns C."/>
        </authorList>
    </citation>
    <scope>NUCLEOTIDE SEQUENCE [LARGE SCALE GENOMIC DNA]</scope>
    <source>
        <strain evidence="2 3">RB20</strain>
    </source>
</reference>
<dbReference type="AlphaFoldDB" id="A0A7K0D586"/>
<comment type="caution">
    <text evidence="2">The sequence shown here is derived from an EMBL/GenBank/DDBJ whole genome shotgun (WGS) entry which is preliminary data.</text>
</comment>
<keyword evidence="1" id="KW-1133">Transmembrane helix</keyword>
<feature type="transmembrane region" description="Helical" evidence="1">
    <location>
        <begin position="205"/>
        <end position="227"/>
    </location>
</feature>
<feature type="transmembrane region" description="Helical" evidence="1">
    <location>
        <begin position="61"/>
        <end position="80"/>
    </location>
</feature>
<sequence length="388" mass="38269">MTTPPPTGARSVDIRAELPAGPRAARWLLGIAAAAAGPMAGVEIALLSAPLGGVIGVPGAVVGYITLTAVVLGGLSVWPVQRFRLLGTGRGVGVAAVVAGLGVLVAGLFSSIPVFTCGVLVAGVAVGPLLVVARAVVGVREFYGTVCAASIAGAVVAGLCTMRPGAALLVAGALAAVAGVGVAVLNPLLEGAGAPGEVRHARWIWPGYSAIGFVLGATVLPGLHLLLFRWNVLDAGRSYYLAAALIPALLMALVGGYRIRALVPLLILAAGGGVLVATGANAWQATIGIGVAVTAAIRCLIVMDHEAREQITASGHFLGAGTGLVFTVGGLLGLGAGFGAGHLWGFGSALTLCALPVLLVALVVGWVAAGPDRSTASRTTEIAVEGGA</sequence>
<keyword evidence="1" id="KW-0812">Transmembrane</keyword>
<evidence type="ECO:0000313" key="2">
    <source>
        <dbReference type="EMBL" id="MQY20899.1"/>
    </source>
</evidence>
<feature type="transmembrane region" description="Helical" evidence="1">
    <location>
        <begin position="27"/>
        <end position="49"/>
    </location>
</feature>